<sequence length="196" mass="21147">MQGATPTLNEKLPMRLMKVLIKLAITAVVALAPLAYLSWWSSALVVDPLSVSVALKNGEFSSPFFTTYANDDYQVELYFLPPARPPATLDWKVVNRQGAVIASGQYDDRGGGNGAILGYYRPAWGTRQRVVLDIHSASGQKPVDTTLHVGMPERFEDASFAVVPLDAWAVIVAVVGLIWIVVSLRSRGGDASDSGS</sequence>
<keyword evidence="1" id="KW-1133">Transmembrane helix</keyword>
<protein>
    <submittedName>
        <fullName evidence="2">Uncharacterized protein</fullName>
    </submittedName>
</protein>
<dbReference type="AlphaFoldDB" id="A0A2N9L4N1"/>
<keyword evidence="1" id="KW-0812">Transmembrane</keyword>
<accession>A0A2N9L4N1</accession>
<dbReference type="EMBL" id="OKRB01000057">
    <property type="protein sequence ID" value="SPE18277.1"/>
    <property type="molecule type" value="Genomic_DNA"/>
</dbReference>
<gene>
    <name evidence="2" type="ORF">SBA5_150011</name>
</gene>
<evidence type="ECO:0000313" key="3">
    <source>
        <dbReference type="Proteomes" id="UP000239735"/>
    </source>
</evidence>
<keyword evidence="1" id="KW-0472">Membrane</keyword>
<organism evidence="2 3">
    <name type="scientific">Candidatus Sulfuritelmatomonas gaucii</name>
    <dbReference type="NCBI Taxonomy" id="2043161"/>
    <lineage>
        <taxon>Bacteria</taxon>
        <taxon>Pseudomonadati</taxon>
        <taxon>Acidobacteriota</taxon>
        <taxon>Terriglobia</taxon>
        <taxon>Terriglobales</taxon>
        <taxon>Acidobacteriaceae</taxon>
        <taxon>Candidatus Sulfuritelmatomonas</taxon>
    </lineage>
</organism>
<proteinExistence type="predicted"/>
<evidence type="ECO:0000256" key="1">
    <source>
        <dbReference type="SAM" id="Phobius"/>
    </source>
</evidence>
<feature type="transmembrane region" description="Helical" evidence="1">
    <location>
        <begin position="20"/>
        <end position="39"/>
    </location>
</feature>
<name>A0A2N9L4N1_9BACT</name>
<dbReference type="Proteomes" id="UP000239735">
    <property type="component" value="Unassembled WGS sequence"/>
</dbReference>
<feature type="transmembrane region" description="Helical" evidence="1">
    <location>
        <begin position="158"/>
        <end position="182"/>
    </location>
</feature>
<reference evidence="3" key="1">
    <citation type="submission" date="2018-02" db="EMBL/GenBank/DDBJ databases">
        <authorList>
            <person name="Hausmann B."/>
        </authorList>
    </citation>
    <scope>NUCLEOTIDE SEQUENCE [LARGE SCALE GENOMIC DNA]</scope>
    <source>
        <strain evidence="3">Peat soil MAG SbA5</strain>
    </source>
</reference>
<evidence type="ECO:0000313" key="2">
    <source>
        <dbReference type="EMBL" id="SPE18277.1"/>
    </source>
</evidence>